<reference evidence="1 2" key="1">
    <citation type="submission" date="2014-07" db="EMBL/GenBank/DDBJ databases">
        <title>Genome of Chryseobacterium soli DSM 19298.</title>
        <authorList>
            <person name="Stropko S.J."/>
            <person name="Pipes S.E."/>
            <person name="Newman J."/>
        </authorList>
    </citation>
    <scope>NUCLEOTIDE SEQUENCE [LARGE SCALE GENOMIC DNA]</scope>
    <source>
        <strain evidence="1 2">DSM 19298</strain>
    </source>
</reference>
<organism evidence="1 2">
    <name type="scientific">Chryseobacterium soli</name>
    <dbReference type="NCBI Taxonomy" id="445961"/>
    <lineage>
        <taxon>Bacteria</taxon>
        <taxon>Pseudomonadati</taxon>
        <taxon>Bacteroidota</taxon>
        <taxon>Flavobacteriia</taxon>
        <taxon>Flavobacteriales</taxon>
        <taxon>Weeksellaceae</taxon>
        <taxon>Chryseobacterium group</taxon>
        <taxon>Chryseobacterium</taxon>
    </lineage>
</organism>
<evidence type="ECO:0000313" key="2">
    <source>
        <dbReference type="Proteomes" id="UP000028705"/>
    </source>
</evidence>
<comment type="caution">
    <text evidence="1">The sequence shown here is derived from an EMBL/GenBank/DDBJ whole genome shotgun (WGS) entry which is preliminary data.</text>
</comment>
<dbReference type="RefSeq" id="WP_034710338.1">
    <property type="nucleotide sequence ID" value="NZ_JPRH01000003.1"/>
</dbReference>
<protein>
    <submittedName>
        <fullName evidence="1">Uncharacterized protein</fullName>
    </submittedName>
</protein>
<accession>A0A086A7J2</accession>
<dbReference type="InterPro" id="IPR011335">
    <property type="entry name" value="Restrct_endonuc-II-like"/>
</dbReference>
<dbReference type="EMBL" id="JPRH01000003">
    <property type="protein sequence ID" value="KFF12656.1"/>
    <property type="molecule type" value="Genomic_DNA"/>
</dbReference>
<evidence type="ECO:0000313" key="1">
    <source>
        <dbReference type="EMBL" id="KFF12656.1"/>
    </source>
</evidence>
<dbReference type="OrthoDB" id="1490207at2"/>
<gene>
    <name evidence="1" type="ORF">IW15_07555</name>
</gene>
<name>A0A086A7J2_9FLAO</name>
<keyword evidence="2" id="KW-1185">Reference proteome</keyword>
<proteinExistence type="predicted"/>
<dbReference type="Proteomes" id="UP000028705">
    <property type="component" value="Unassembled WGS sequence"/>
</dbReference>
<dbReference type="eggNOG" id="ENOG50331F7">
    <property type="taxonomic scope" value="Bacteria"/>
</dbReference>
<sequence>MQLPVGKISGEKLEAFFLQSIDYHIKSFHEILLGFEKVTLFDNIRNLVRSTDELINIPLELYDANECENFLKVSSDFSDAQNLQLIKSTCNILEIRFGTDVSQRFKDLFLMSFAINGAFSLQGTLKFLGELNLYNIENSIAYFQSRRIYLGTTLNLVSKISKGQKEFPYIDTINQILPGLEACLLNITTAYYNLVLNKCLPDFEMESNGKYLTGNYKYKHLENFFLEPERLSLIDQLELRQDLIGEIEMLETSYNKIFSFVEVANAMKSFQAAFKKYNIDELKVYKELNLFLVDIAVFVVDDYEIVLDKYEFNRINNKYKLLQLYLESDFYFDNLNSFAPFQKSENNYYSTVVLLQRFIYKTLTNKLLKNRSFQINSGFVFEDRVSEILKEKGFLLTEIVRIDRREFDVITIKDNKVYNFQCKNNFIDISTVSLNYNLIARNNNRLCRYYEKALLKEEEREYLIKKVTDIEEIKHFVVSRFPVISRNSRIINFNELDDWTLD</sequence>
<dbReference type="SUPFAM" id="SSF52980">
    <property type="entry name" value="Restriction endonuclease-like"/>
    <property type="match status" value="1"/>
</dbReference>
<dbReference type="AlphaFoldDB" id="A0A086A7J2"/>